<dbReference type="PANTHER" id="PTHR48207">
    <property type="entry name" value="SUCCINATE--HYDROXYMETHYLGLUTARATE COA-TRANSFERASE"/>
    <property type="match status" value="1"/>
</dbReference>
<dbReference type="InterPro" id="IPR050483">
    <property type="entry name" value="CoA-transferase_III_domain"/>
</dbReference>
<gene>
    <name evidence="3" type="ORF">JF888_15255</name>
</gene>
<dbReference type="Gene3D" id="3.30.1540.10">
    <property type="entry name" value="formyl-coa transferase, domain 3"/>
    <property type="match status" value="1"/>
</dbReference>
<dbReference type="Gene3D" id="3.40.50.10540">
    <property type="entry name" value="Crotonobetainyl-coa:carnitine coa-transferase, domain 1"/>
    <property type="match status" value="1"/>
</dbReference>
<dbReference type="InterPro" id="IPR003673">
    <property type="entry name" value="CoA-Trfase_fam_III"/>
</dbReference>
<evidence type="ECO:0000313" key="4">
    <source>
        <dbReference type="Proteomes" id="UP000620075"/>
    </source>
</evidence>
<dbReference type="PANTHER" id="PTHR48207:SF3">
    <property type="entry name" value="SUCCINATE--HYDROXYMETHYLGLUTARATE COA-TRANSFERASE"/>
    <property type="match status" value="1"/>
</dbReference>
<reference evidence="3 4" key="1">
    <citation type="submission" date="2020-10" db="EMBL/GenBank/DDBJ databases">
        <title>Ca. Dormibacterota MAGs.</title>
        <authorList>
            <person name="Montgomery K."/>
        </authorList>
    </citation>
    <scope>NUCLEOTIDE SEQUENCE [LARGE SCALE GENOMIC DNA]</scope>
    <source>
        <strain evidence="3">SC8811_S16_3</strain>
    </source>
</reference>
<comment type="caution">
    <text evidence="3">The sequence shown here is derived from an EMBL/GenBank/DDBJ whole genome shotgun (WGS) entry which is preliminary data.</text>
</comment>
<dbReference type="Proteomes" id="UP000620075">
    <property type="component" value="Unassembled WGS sequence"/>
</dbReference>
<dbReference type="AlphaFoldDB" id="A0A934K9Y3"/>
<accession>A0A934K9Y3</accession>
<organism evidence="3 4">
    <name type="scientific">Candidatus Dormiibacter inghamiae</name>
    <dbReference type="NCBI Taxonomy" id="3127013"/>
    <lineage>
        <taxon>Bacteria</taxon>
        <taxon>Bacillati</taxon>
        <taxon>Candidatus Dormiibacterota</taxon>
        <taxon>Candidatus Dormibacteria</taxon>
        <taxon>Candidatus Dormibacterales</taxon>
        <taxon>Candidatus Dormibacteraceae</taxon>
        <taxon>Candidatus Dormiibacter</taxon>
    </lineage>
</organism>
<feature type="region of interest" description="Disordered" evidence="2">
    <location>
        <begin position="343"/>
        <end position="366"/>
    </location>
</feature>
<dbReference type="SUPFAM" id="SSF89796">
    <property type="entry name" value="CoA-transferase family III (CaiB/BaiF)"/>
    <property type="match status" value="1"/>
</dbReference>
<dbReference type="GO" id="GO:0008410">
    <property type="term" value="F:CoA-transferase activity"/>
    <property type="evidence" value="ECO:0007669"/>
    <property type="project" value="TreeGrafter"/>
</dbReference>
<evidence type="ECO:0000256" key="2">
    <source>
        <dbReference type="SAM" id="MobiDB-lite"/>
    </source>
</evidence>
<dbReference type="InterPro" id="IPR044855">
    <property type="entry name" value="CoA-Trfase_III_dom3_sf"/>
</dbReference>
<evidence type="ECO:0000313" key="3">
    <source>
        <dbReference type="EMBL" id="MBJ7604511.1"/>
    </source>
</evidence>
<keyword evidence="1 3" id="KW-0808">Transferase</keyword>
<dbReference type="Pfam" id="PF02515">
    <property type="entry name" value="CoA_transf_3"/>
    <property type="match status" value="1"/>
</dbReference>
<evidence type="ECO:0000256" key="1">
    <source>
        <dbReference type="ARBA" id="ARBA00022679"/>
    </source>
</evidence>
<dbReference type="RefSeq" id="WP_338182285.1">
    <property type="nucleotide sequence ID" value="NZ_JAEKNQ010000059.1"/>
</dbReference>
<protein>
    <submittedName>
        <fullName evidence="3">CoA transferase</fullName>
    </submittedName>
</protein>
<proteinExistence type="predicted"/>
<sequence>MKPPAPGEPEGPLAGVRVVAFEQSVAGPVASRILADAGADVIKVEPKRGDFARHWDSHVHGYSSHFSWLSRRKRSIALNLNDGGDRATFDRLLDSADILLYNLAVDSAERLRLTPERLGERWPALIVCQISGYGRTGRARDRRAYDMLVQAESGLLELTGDEEGPVRIGVSLSDIGTGIYATSLILAALFERTRTGRGRFLDLSMFQAMTEFTGPNLTAFANAGVRYRRNRQRHHTIVPYGVFACSDGFIALAIQQDVEWQNLCRGCLDRPDLAGRADLGTNEQRVASRSEVEREVEAELGRRTRAEWQERFDRAELAYGVINDIEDVWEHDASRDLDLQGSGVLPDGSPISVPRSPGERCFGRLAPGRVPGLDEHRLEILAELEDRAVQGR</sequence>
<dbReference type="EMBL" id="JAEKNQ010000059">
    <property type="protein sequence ID" value="MBJ7604511.1"/>
    <property type="molecule type" value="Genomic_DNA"/>
</dbReference>
<name>A0A934K9Y3_9BACT</name>
<dbReference type="InterPro" id="IPR023606">
    <property type="entry name" value="CoA-Trfase_III_dom_1_sf"/>
</dbReference>